<keyword evidence="3" id="KW-1133">Transmembrane helix</keyword>
<proteinExistence type="predicted"/>
<evidence type="ECO:0000256" key="3">
    <source>
        <dbReference type="SAM" id="Phobius"/>
    </source>
</evidence>
<keyword evidence="3" id="KW-0812">Transmembrane</keyword>
<accession>A0ABW0D7C5</accession>
<dbReference type="CDD" id="cd05830">
    <property type="entry name" value="Sortase_E"/>
    <property type="match status" value="1"/>
</dbReference>
<dbReference type="SUPFAM" id="SSF63817">
    <property type="entry name" value="Sortase"/>
    <property type="match status" value="1"/>
</dbReference>
<dbReference type="InterPro" id="IPR005754">
    <property type="entry name" value="Sortase"/>
</dbReference>
<evidence type="ECO:0000256" key="1">
    <source>
        <dbReference type="ARBA" id="ARBA00022801"/>
    </source>
</evidence>
<dbReference type="RefSeq" id="WP_344643486.1">
    <property type="nucleotide sequence ID" value="NZ_BAAASS010000004.1"/>
</dbReference>
<feature type="region of interest" description="Disordered" evidence="2">
    <location>
        <begin position="1"/>
        <end position="171"/>
    </location>
</feature>
<evidence type="ECO:0000313" key="5">
    <source>
        <dbReference type="Proteomes" id="UP001596156"/>
    </source>
</evidence>
<feature type="compositionally biased region" description="Basic and acidic residues" evidence="2">
    <location>
        <begin position="1"/>
        <end position="10"/>
    </location>
</feature>
<name>A0ABW0D7C5_STRFI</name>
<gene>
    <name evidence="4" type="ORF">ACFPN6_10350</name>
</gene>
<feature type="compositionally biased region" description="Basic residues" evidence="2">
    <location>
        <begin position="116"/>
        <end position="132"/>
    </location>
</feature>
<feature type="compositionally biased region" description="Polar residues" evidence="2">
    <location>
        <begin position="52"/>
        <end position="62"/>
    </location>
</feature>
<dbReference type="Pfam" id="PF04203">
    <property type="entry name" value="Sortase"/>
    <property type="match status" value="1"/>
</dbReference>
<keyword evidence="3" id="KW-0472">Membrane</keyword>
<feature type="transmembrane region" description="Helical" evidence="3">
    <location>
        <begin position="173"/>
        <end position="200"/>
    </location>
</feature>
<organism evidence="4 5">
    <name type="scientific">Streptomyces fimbriatus</name>
    <dbReference type="NCBI Taxonomy" id="68197"/>
    <lineage>
        <taxon>Bacteria</taxon>
        <taxon>Bacillati</taxon>
        <taxon>Actinomycetota</taxon>
        <taxon>Actinomycetes</taxon>
        <taxon>Kitasatosporales</taxon>
        <taxon>Streptomycetaceae</taxon>
        <taxon>Streptomyces</taxon>
    </lineage>
</organism>
<sequence>MTALRPERESGAGYGESFTDDSGYGTGGEQGTSYGQQPYGAPGTFGDGRYDNASQDSYDSYGSTGGASGDTAYLPPVDEETVALRIPGPAGSPGPAGPPERPVREEQPAAVPGGRAARRKAARQRQGRRGGSHKAVGASGASRAAQEPERASEAPLSRVEARRRARARKASPAVVASRAIGEVFITTGVLMLLFVTYQLWWTNVRAQAQAGKEVSDLQNDWANGKRNPGAFEPGQGFALLHIPKLDVVVPIAEGISSEKVLDRGMVGHYAEGALKTAMPDAKTGNFGLAGHRNTHGEPFRYINRLEPGDPIVVETQDTYYVYKMASILPVTSPSNISVLDPIPRGSGFKEPGRYITLTTCTPEFTSKYRMIVWGKMDEERPRSKGKPDALVS</sequence>
<dbReference type="NCBIfam" id="TIGR01076">
    <property type="entry name" value="sortase_fam"/>
    <property type="match status" value="1"/>
</dbReference>
<protein>
    <submittedName>
        <fullName evidence="4">Class E sortase</fullName>
    </submittedName>
</protein>
<feature type="compositionally biased region" description="Pro residues" evidence="2">
    <location>
        <begin position="90"/>
        <end position="100"/>
    </location>
</feature>
<evidence type="ECO:0000313" key="4">
    <source>
        <dbReference type="EMBL" id="MFC5225000.1"/>
    </source>
</evidence>
<dbReference type="Proteomes" id="UP001596156">
    <property type="component" value="Unassembled WGS sequence"/>
</dbReference>
<reference evidence="5" key="1">
    <citation type="journal article" date="2019" name="Int. J. Syst. Evol. Microbiol.">
        <title>The Global Catalogue of Microorganisms (GCM) 10K type strain sequencing project: providing services to taxonomists for standard genome sequencing and annotation.</title>
        <authorList>
            <consortium name="The Broad Institute Genomics Platform"/>
            <consortium name="The Broad Institute Genome Sequencing Center for Infectious Disease"/>
            <person name="Wu L."/>
            <person name="Ma J."/>
        </authorList>
    </citation>
    <scope>NUCLEOTIDE SEQUENCE [LARGE SCALE GENOMIC DNA]</scope>
    <source>
        <strain evidence="5">CCM 8479</strain>
    </source>
</reference>
<comment type="caution">
    <text evidence="4">The sequence shown here is derived from an EMBL/GenBank/DDBJ whole genome shotgun (WGS) entry which is preliminary data.</text>
</comment>
<evidence type="ECO:0000256" key="2">
    <source>
        <dbReference type="SAM" id="MobiDB-lite"/>
    </source>
</evidence>
<dbReference type="InterPro" id="IPR042003">
    <property type="entry name" value="Sortase_E"/>
</dbReference>
<keyword evidence="1" id="KW-0378">Hydrolase</keyword>
<keyword evidence="5" id="KW-1185">Reference proteome</keyword>
<dbReference type="InterPro" id="IPR053465">
    <property type="entry name" value="Sortase_Class_E"/>
</dbReference>
<dbReference type="InterPro" id="IPR023365">
    <property type="entry name" value="Sortase_dom-sf"/>
</dbReference>
<dbReference type="Gene3D" id="2.40.260.10">
    <property type="entry name" value="Sortase"/>
    <property type="match status" value="1"/>
</dbReference>
<dbReference type="EMBL" id="JBHSKL010000011">
    <property type="protein sequence ID" value="MFC5225000.1"/>
    <property type="molecule type" value="Genomic_DNA"/>
</dbReference>
<dbReference type="NCBIfam" id="NF033747">
    <property type="entry name" value="class_E_sortase"/>
    <property type="match status" value="1"/>
</dbReference>